<feature type="transmembrane region" description="Helical" evidence="19">
    <location>
        <begin position="783"/>
        <end position="803"/>
    </location>
</feature>
<feature type="transmembrane region" description="Helical" evidence="19">
    <location>
        <begin position="919"/>
        <end position="937"/>
    </location>
</feature>
<feature type="domain" description="P-type ATPase C-terminal" evidence="22">
    <location>
        <begin position="744"/>
        <end position="979"/>
    </location>
</feature>
<keyword evidence="9 17" id="KW-0067">ATP-binding</keyword>
<evidence type="ECO:0000256" key="8">
    <source>
        <dbReference type="ARBA" id="ARBA00022741"/>
    </source>
</evidence>
<evidence type="ECO:0000256" key="15">
    <source>
        <dbReference type="ARBA" id="ARBA00051303"/>
    </source>
</evidence>
<dbReference type="SUPFAM" id="SSF81653">
    <property type="entry name" value="Calcium ATPase, transduction domain A"/>
    <property type="match status" value="1"/>
</dbReference>
<keyword evidence="6 19" id="KW-0812">Transmembrane</keyword>
<dbReference type="SUPFAM" id="SSF56784">
    <property type="entry name" value="HAD-like"/>
    <property type="match status" value="1"/>
</dbReference>
<feature type="binding site" evidence="18">
    <location>
        <position position="389"/>
    </location>
    <ligand>
        <name>Mg(2+)</name>
        <dbReference type="ChEBI" id="CHEBI:18420"/>
    </ligand>
</feature>
<dbReference type="InterPro" id="IPR036412">
    <property type="entry name" value="HAD-like_sf"/>
</dbReference>
<name>A0A3P8WN66_CYNSE</name>
<dbReference type="InterPro" id="IPR059000">
    <property type="entry name" value="ATPase_P-type_domA"/>
</dbReference>
<dbReference type="GO" id="GO:0045332">
    <property type="term" value="P:phospholipid translocation"/>
    <property type="evidence" value="ECO:0007669"/>
    <property type="project" value="TreeGrafter"/>
</dbReference>
<feature type="transmembrane region" description="Helical" evidence="19">
    <location>
        <begin position="75"/>
        <end position="93"/>
    </location>
</feature>
<dbReference type="GO" id="GO:0016887">
    <property type="term" value="F:ATP hydrolysis activity"/>
    <property type="evidence" value="ECO:0007669"/>
    <property type="project" value="InterPro"/>
</dbReference>
<keyword evidence="12 19" id="KW-1133">Transmembrane helix</keyword>
<dbReference type="SFLD" id="SFLDS00003">
    <property type="entry name" value="Haloacid_Dehalogenase"/>
    <property type="match status" value="1"/>
</dbReference>
<dbReference type="Gene3D" id="2.70.150.10">
    <property type="entry name" value="Calcium-transporting ATPase, cytoplasmic transduction domain A"/>
    <property type="match status" value="1"/>
</dbReference>
<feature type="transmembrane region" description="Helical" evidence="19">
    <location>
        <begin position="320"/>
        <end position="343"/>
    </location>
</feature>
<evidence type="ECO:0000256" key="7">
    <source>
        <dbReference type="ARBA" id="ARBA00022723"/>
    </source>
</evidence>
<reference evidence="23" key="3">
    <citation type="submission" date="2025-09" db="UniProtKB">
        <authorList>
            <consortium name="Ensembl"/>
        </authorList>
    </citation>
    <scope>IDENTIFICATION</scope>
</reference>
<keyword evidence="11 19" id="KW-1278">Translocase</keyword>
<keyword evidence="5" id="KW-1003">Cell membrane</keyword>
<dbReference type="GO" id="GO:0000287">
    <property type="term" value="F:magnesium ion binding"/>
    <property type="evidence" value="ECO:0007669"/>
    <property type="project" value="UniProtKB-UniRule"/>
</dbReference>
<dbReference type="EC" id="7.6.2.1" evidence="19"/>
<dbReference type="GO" id="GO:0005802">
    <property type="term" value="C:trans-Golgi network"/>
    <property type="evidence" value="ECO:0007669"/>
    <property type="project" value="TreeGrafter"/>
</dbReference>
<reference evidence="23" key="2">
    <citation type="submission" date="2025-08" db="UniProtKB">
        <authorList>
            <consortium name="Ensembl"/>
        </authorList>
    </citation>
    <scope>IDENTIFICATION</scope>
</reference>
<dbReference type="Proteomes" id="UP000265120">
    <property type="component" value="Chromosome 3"/>
</dbReference>
<comment type="cofactor">
    <cofactor evidence="1 18">
        <name>Mg(2+)</name>
        <dbReference type="ChEBI" id="CHEBI:18420"/>
    </cofactor>
</comment>
<dbReference type="FunFam" id="2.70.150.10:FF:000021">
    <property type="entry name" value="Phospholipid-transporting ATPase"/>
    <property type="match status" value="1"/>
</dbReference>
<dbReference type="Pfam" id="PF00122">
    <property type="entry name" value="E1-E2_ATPase"/>
    <property type="match status" value="1"/>
</dbReference>
<dbReference type="PANTHER" id="PTHR24092:SF98">
    <property type="entry name" value="PHOSPHOLIPID-TRANSPORTING ATPASE IB"/>
    <property type="match status" value="1"/>
</dbReference>
<feature type="active site" description="4-aspartylphosphate intermediate" evidence="16">
    <location>
        <position position="389"/>
    </location>
</feature>
<feature type="binding site" evidence="17">
    <location>
        <position position="530"/>
    </location>
    <ligand>
        <name>ATP</name>
        <dbReference type="ChEBI" id="CHEBI:30616"/>
    </ligand>
</feature>
<protein>
    <recommendedName>
        <fullName evidence="19">Phospholipid-transporting ATPase</fullName>
        <ecNumber evidence="19">7.6.2.1</ecNumber>
    </recommendedName>
</protein>
<dbReference type="FunFam" id="3.40.50.1000:FF:000410">
    <property type="match status" value="1"/>
</dbReference>
<feature type="binding site" evidence="17">
    <location>
        <position position="586"/>
    </location>
    <ligand>
        <name>ATP</name>
        <dbReference type="ChEBI" id="CHEBI:30616"/>
    </ligand>
</feature>
<evidence type="ECO:0000256" key="2">
    <source>
        <dbReference type="ARBA" id="ARBA00004141"/>
    </source>
</evidence>
<evidence type="ECO:0000256" key="18">
    <source>
        <dbReference type="PIRSR" id="PIRSR606539-3"/>
    </source>
</evidence>
<dbReference type="NCBIfam" id="TIGR01494">
    <property type="entry name" value="ATPase_P-type"/>
    <property type="match status" value="2"/>
</dbReference>
<keyword evidence="8 17" id="KW-0547">Nucleotide-binding</keyword>
<evidence type="ECO:0000256" key="9">
    <source>
        <dbReference type="ARBA" id="ARBA00022840"/>
    </source>
</evidence>
<feature type="binding site" evidence="17">
    <location>
        <position position="553"/>
    </location>
    <ligand>
        <name>ATP</name>
        <dbReference type="ChEBI" id="CHEBI:30616"/>
    </ligand>
</feature>
<keyword evidence="13 19" id="KW-0472">Membrane</keyword>
<dbReference type="InterPro" id="IPR023214">
    <property type="entry name" value="HAD_sf"/>
</dbReference>
<keyword evidence="7 18" id="KW-0479">Metal-binding</keyword>
<comment type="catalytic activity">
    <reaction evidence="14 19">
        <text>ATP + H2O + phospholipidSide 1 = ADP + phosphate + phospholipidSide 2.</text>
        <dbReference type="EC" id="7.6.2.1"/>
    </reaction>
</comment>
<evidence type="ECO:0000259" key="20">
    <source>
        <dbReference type="Pfam" id="PF00122"/>
    </source>
</evidence>
<evidence type="ECO:0000256" key="11">
    <source>
        <dbReference type="ARBA" id="ARBA00022967"/>
    </source>
</evidence>
<dbReference type="AlphaFoldDB" id="A0A3P8WN66"/>
<dbReference type="GO" id="GO:0005886">
    <property type="term" value="C:plasma membrane"/>
    <property type="evidence" value="ECO:0007669"/>
    <property type="project" value="UniProtKB-SubCell"/>
</dbReference>
<feature type="binding site" evidence="17">
    <location>
        <position position="720"/>
    </location>
    <ligand>
        <name>ATP</name>
        <dbReference type="ChEBI" id="CHEBI:30616"/>
    </ligand>
</feature>
<organism evidence="23 24">
    <name type="scientific">Cynoglossus semilaevis</name>
    <name type="common">Tongue sole</name>
    <dbReference type="NCBI Taxonomy" id="244447"/>
    <lineage>
        <taxon>Eukaryota</taxon>
        <taxon>Metazoa</taxon>
        <taxon>Chordata</taxon>
        <taxon>Craniata</taxon>
        <taxon>Vertebrata</taxon>
        <taxon>Euteleostomi</taxon>
        <taxon>Actinopterygii</taxon>
        <taxon>Neopterygii</taxon>
        <taxon>Teleostei</taxon>
        <taxon>Neoteleostei</taxon>
        <taxon>Acanthomorphata</taxon>
        <taxon>Carangaria</taxon>
        <taxon>Pleuronectiformes</taxon>
        <taxon>Pleuronectoidei</taxon>
        <taxon>Cynoglossidae</taxon>
        <taxon>Cynoglossinae</taxon>
        <taxon>Cynoglossus</taxon>
    </lineage>
</organism>
<dbReference type="InterPro" id="IPR008250">
    <property type="entry name" value="ATPase_P-typ_transduc_dom_A_sf"/>
</dbReference>
<reference evidence="23 24" key="1">
    <citation type="journal article" date="2014" name="Nat. Genet.">
        <title>Whole-genome sequence of a flatfish provides insights into ZW sex chromosome evolution and adaptation to a benthic lifestyle.</title>
        <authorList>
            <person name="Chen S."/>
            <person name="Zhang G."/>
            <person name="Shao C."/>
            <person name="Huang Q."/>
            <person name="Liu G."/>
            <person name="Zhang P."/>
            <person name="Song W."/>
            <person name="An N."/>
            <person name="Chalopin D."/>
            <person name="Volff J.N."/>
            <person name="Hong Y."/>
            <person name="Li Q."/>
            <person name="Sha Z."/>
            <person name="Zhou H."/>
            <person name="Xie M."/>
            <person name="Yu Q."/>
            <person name="Liu Y."/>
            <person name="Xiang H."/>
            <person name="Wang N."/>
            <person name="Wu K."/>
            <person name="Yang C."/>
            <person name="Zhou Q."/>
            <person name="Liao X."/>
            <person name="Yang L."/>
            <person name="Hu Q."/>
            <person name="Zhang J."/>
            <person name="Meng L."/>
            <person name="Jin L."/>
            <person name="Tian Y."/>
            <person name="Lian J."/>
            <person name="Yang J."/>
            <person name="Miao G."/>
            <person name="Liu S."/>
            <person name="Liang Z."/>
            <person name="Yan F."/>
            <person name="Li Y."/>
            <person name="Sun B."/>
            <person name="Zhang H."/>
            <person name="Zhang J."/>
            <person name="Zhu Y."/>
            <person name="Du M."/>
            <person name="Zhao Y."/>
            <person name="Schartl M."/>
            <person name="Tang Q."/>
            <person name="Wang J."/>
        </authorList>
    </citation>
    <scope>NUCLEOTIDE SEQUENCE</scope>
</reference>
<dbReference type="InterPro" id="IPR018303">
    <property type="entry name" value="ATPase_P-typ_P_site"/>
</dbReference>
<evidence type="ECO:0000313" key="23">
    <source>
        <dbReference type="Ensembl" id="ENSCSEP00000026105.1"/>
    </source>
</evidence>
<feature type="transmembrane region" description="Helical" evidence="19">
    <location>
        <begin position="809"/>
        <end position="827"/>
    </location>
</feature>
<evidence type="ECO:0000256" key="4">
    <source>
        <dbReference type="ARBA" id="ARBA00008109"/>
    </source>
</evidence>
<feature type="binding site" evidence="17">
    <location>
        <position position="489"/>
    </location>
    <ligand>
        <name>ATP</name>
        <dbReference type="ChEBI" id="CHEBI:30616"/>
    </ligand>
</feature>
<feature type="binding site" evidence="17">
    <location>
        <position position="390"/>
    </location>
    <ligand>
        <name>ATP</name>
        <dbReference type="ChEBI" id="CHEBI:30616"/>
    </ligand>
</feature>
<feature type="binding site" evidence="17">
    <location>
        <position position="666"/>
    </location>
    <ligand>
        <name>ATP</name>
        <dbReference type="ChEBI" id="CHEBI:30616"/>
    </ligand>
</feature>
<dbReference type="InterPro" id="IPR023298">
    <property type="entry name" value="ATPase_P-typ_TM_dom_sf"/>
</dbReference>
<dbReference type="GeneTree" id="ENSGT00940000157332"/>
<dbReference type="Gene3D" id="3.40.1110.10">
    <property type="entry name" value="Calcium-transporting ATPase, cytoplasmic domain N"/>
    <property type="match status" value="1"/>
</dbReference>
<comment type="similarity">
    <text evidence="4 19">Belongs to the cation transport ATPase (P-type) (TC 3.A.3) family. Type IV subfamily.</text>
</comment>
<evidence type="ECO:0000259" key="21">
    <source>
        <dbReference type="Pfam" id="PF16209"/>
    </source>
</evidence>
<dbReference type="GO" id="GO:0090556">
    <property type="term" value="F:phosphatidylserine floppase activity"/>
    <property type="evidence" value="ECO:0007669"/>
    <property type="project" value="RHEA"/>
</dbReference>
<dbReference type="FunFam" id="3.40.1110.10:FF:000010">
    <property type="entry name" value="Phospholipid-transporting ATPase"/>
    <property type="match status" value="1"/>
</dbReference>
<keyword evidence="24" id="KW-1185">Reference proteome</keyword>
<evidence type="ECO:0000256" key="1">
    <source>
        <dbReference type="ARBA" id="ARBA00001946"/>
    </source>
</evidence>
<feature type="transmembrane region" description="Helical" evidence="19">
    <location>
        <begin position="856"/>
        <end position="874"/>
    </location>
</feature>
<evidence type="ECO:0000256" key="14">
    <source>
        <dbReference type="ARBA" id="ARBA00034036"/>
    </source>
</evidence>
<feature type="binding site" evidence="18">
    <location>
        <position position="717"/>
    </location>
    <ligand>
        <name>Mg(2+)</name>
        <dbReference type="ChEBI" id="CHEBI:18420"/>
    </ligand>
</feature>
<dbReference type="InterPro" id="IPR006539">
    <property type="entry name" value="P-type_ATPase_IV"/>
</dbReference>
<feature type="binding site" evidence="18">
    <location>
        <position position="391"/>
    </location>
    <ligand>
        <name>Mg(2+)</name>
        <dbReference type="ChEBI" id="CHEBI:18420"/>
    </ligand>
</feature>
<dbReference type="Gene3D" id="3.40.50.1000">
    <property type="entry name" value="HAD superfamily/HAD-like"/>
    <property type="match status" value="1"/>
</dbReference>
<dbReference type="InterPro" id="IPR001757">
    <property type="entry name" value="P_typ_ATPase"/>
</dbReference>
<proteinExistence type="inferred from homology"/>
<dbReference type="Pfam" id="PF13246">
    <property type="entry name" value="Cation_ATPase"/>
    <property type="match status" value="1"/>
</dbReference>
<evidence type="ECO:0000256" key="17">
    <source>
        <dbReference type="PIRSR" id="PIRSR606539-2"/>
    </source>
</evidence>
<dbReference type="InterPro" id="IPR023299">
    <property type="entry name" value="ATPase_P-typ_cyto_dom_N"/>
</dbReference>
<evidence type="ECO:0000256" key="10">
    <source>
        <dbReference type="ARBA" id="ARBA00022842"/>
    </source>
</evidence>
<feature type="binding site" evidence="18">
    <location>
        <position position="721"/>
    </location>
    <ligand>
        <name>Mg(2+)</name>
        <dbReference type="ChEBI" id="CHEBI:18420"/>
    </ligand>
</feature>
<dbReference type="InterPro" id="IPR044492">
    <property type="entry name" value="P_typ_ATPase_HD_dom"/>
</dbReference>
<feature type="binding site" evidence="17">
    <location>
        <position position="667"/>
    </location>
    <ligand>
        <name>ATP</name>
        <dbReference type="ChEBI" id="CHEBI:30616"/>
    </ligand>
</feature>
<evidence type="ECO:0000313" key="24">
    <source>
        <dbReference type="Proteomes" id="UP000265120"/>
    </source>
</evidence>
<evidence type="ECO:0000256" key="19">
    <source>
        <dbReference type="RuleBase" id="RU362033"/>
    </source>
</evidence>
<dbReference type="Pfam" id="PF16209">
    <property type="entry name" value="PhoLip_ATPase_N"/>
    <property type="match status" value="1"/>
</dbReference>
<feature type="binding site" evidence="17">
    <location>
        <position position="391"/>
    </location>
    <ligand>
        <name>ATP</name>
        <dbReference type="ChEBI" id="CHEBI:30616"/>
    </ligand>
</feature>
<dbReference type="InterPro" id="IPR032631">
    <property type="entry name" value="P-type_ATPase_N"/>
</dbReference>
<feature type="domain" description="P-type ATPase A" evidence="20">
    <location>
        <begin position="110"/>
        <end position="188"/>
    </location>
</feature>
<dbReference type="GO" id="GO:0005524">
    <property type="term" value="F:ATP binding"/>
    <property type="evidence" value="ECO:0007669"/>
    <property type="project" value="UniProtKB-UniRule"/>
</dbReference>
<evidence type="ECO:0000259" key="22">
    <source>
        <dbReference type="Pfam" id="PF16212"/>
    </source>
</evidence>
<feature type="binding site" evidence="17">
    <location>
        <position position="389"/>
    </location>
    <ligand>
        <name>ATP</name>
        <dbReference type="ChEBI" id="CHEBI:30616"/>
    </ligand>
</feature>
<keyword evidence="10 18" id="KW-0460">Magnesium</keyword>
<dbReference type="SFLD" id="SFLDF00027">
    <property type="entry name" value="p-type_atpase"/>
    <property type="match status" value="1"/>
</dbReference>
<evidence type="ECO:0000256" key="16">
    <source>
        <dbReference type="PIRSR" id="PIRSR606539-1"/>
    </source>
</evidence>
<comment type="subcellular location">
    <subcellularLocation>
        <location evidence="3">Cell membrane</location>
    </subcellularLocation>
    <subcellularLocation>
        <location evidence="2 19">Membrane</location>
        <topology evidence="2 19">Multi-pass membrane protein</topology>
    </subcellularLocation>
</comment>
<dbReference type="PROSITE" id="PS00154">
    <property type="entry name" value="ATPASE_E1_E2"/>
    <property type="match status" value="1"/>
</dbReference>
<evidence type="ECO:0000256" key="13">
    <source>
        <dbReference type="ARBA" id="ARBA00023136"/>
    </source>
</evidence>
<dbReference type="GO" id="GO:0048666">
    <property type="term" value="P:neuron development"/>
    <property type="evidence" value="ECO:0007669"/>
    <property type="project" value="TreeGrafter"/>
</dbReference>
<evidence type="ECO:0000256" key="3">
    <source>
        <dbReference type="ARBA" id="ARBA00004236"/>
    </source>
</evidence>
<dbReference type="SUPFAM" id="SSF81665">
    <property type="entry name" value="Calcium ATPase, transmembrane domain M"/>
    <property type="match status" value="1"/>
</dbReference>
<feature type="transmembrane region" description="Helical" evidence="19">
    <location>
        <begin position="277"/>
        <end position="300"/>
    </location>
</feature>
<dbReference type="Ensembl" id="ENSCSET00000026446.1">
    <property type="protein sequence ID" value="ENSCSEP00000026105.1"/>
    <property type="gene ID" value="ENSCSEG00000016616.1"/>
</dbReference>
<dbReference type="Pfam" id="PF16212">
    <property type="entry name" value="PhoLip_ATPase_C"/>
    <property type="match status" value="1"/>
</dbReference>
<accession>A0A3P8WN66</accession>
<feature type="transmembrane region" description="Helical" evidence="19">
    <location>
        <begin position="894"/>
        <end position="914"/>
    </location>
</feature>
<evidence type="ECO:0000256" key="6">
    <source>
        <dbReference type="ARBA" id="ARBA00022692"/>
    </source>
</evidence>
<dbReference type="CDD" id="cd02073">
    <property type="entry name" value="P-type_ATPase_APLT_Dnf-like"/>
    <property type="match status" value="1"/>
</dbReference>
<dbReference type="PRINTS" id="PR00119">
    <property type="entry name" value="CATATPASE"/>
</dbReference>
<feature type="binding site" evidence="17">
    <location>
        <position position="721"/>
    </location>
    <ligand>
        <name>ATP</name>
        <dbReference type="ChEBI" id="CHEBI:30616"/>
    </ligand>
</feature>
<dbReference type="PANTHER" id="PTHR24092">
    <property type="entry name" value="PROBABLE PHOSPHOLIPID-TRANSPORTING ATPASE"/>
    <property type="match status" value="1"/>
</dbReference>
<evidence type="ECO:0000256" key="5">
    <source>
        <dbReference type="ARBA" id="ARBA00022475"/>
    </source>
</evidence>
<sequence length="1069" mass="120181">MSGTTSQADPIDATARTVLLNRPQNTKFCDNHVSTTKYGILTFLPRFLYEQIRRAANAFFLFIALMQQIPDVSPTGRYTTLVPLIFILTVAGIKEIIEDYKRHKADNTVNKKKTTVLRNGAWQTVIWKQVAVGDIVKVTNGQHIPADMVIVSSSEPQAMCYTETSNLDGETNLKIRQGLTLTAGMQTLEELMALAGRLECEEPNRHLYDFTGTLRLENHNAVPLGPDQVLLRGAQIRNTQWVVGIVVYTGHDSKLMQNSTKAPLKRSNVERVTNMQILVLFGILLVMALVSSIGAAIWNREHTEDNCWYLSRAGDISTNFAYNLLTFIILYNNLIPISLLVTLEVVKFTQALFINWDIEMYYSETDTPAMARTSNLNEELGQVKYLFSDKTGTLTCNVMNFKKCTIAGITYGHFPDLDCDRSMEDFSNLPSNNHNSTEFDDPTLIQNIENNHPTSPQICEFLTMMAVCHTVVPERDGDQIIYQASSPDESALVKGAKGLGFEFTVRTPDSVIIDARGKEMSYELLNVLEFSSNRKRMSVVVRTPNGKLRLYCKGADNVIFERLTEASQYKDLTVNHLEQFATEGLRTLCFAYVDLEEDAYQEWLKEYNQVSTIIKDRAQKLEECYELLEKNLLLLGATAIEDRLQAGVPETIATLMRADIKIWVLTGDKQETAINIGEKEAVINVHVSVSLVSPLQKSEIVDMVKKHVKAITLAIGDGANDVGMIQTAHVGVGISGNEGMQATNSSDYSIAQFSYLEKLLLVHGAWSYNRVTKCILYCFYKNVVLYIIELWFAFVNGFSGQILFERWCIGLYNVIFTALPPFTLGIFDRPCSQQNMLRFPQLYRITQNAAGFNTRVFWGHCINALIHSIILFWFPLKMLEHDSPFQNGHGNDYLFVGNMVYTVSPVPVCAVFLFSHLAVWGSMALWMVFFAVYSAIWPNIPIAPDMLGQAGSVMQCWYFWLGLVLVPAACLLKDYAWTAKSLLEEVQELEARAVDPGAAVLRDASGRSLNERAHLLTRVFRKTPSSVGRSNSVQQTVSHGYAFSQEEHGVVSQSQVVRSYDTTRQRPSL</sequence>
<dbReference type="InterPro" id="IPR032630">
    <property type="entry name" value="P_typ_ATPase_c"/>
</dbReference>
<evidence type="ECO:0000256" key="12">
    <source>
        <dbReference type="ARBA" id="ARBA00022989"/>
    </source>
</evidence>
<feature type="binding site" evidence="17">
    <location>
        <position position="697"/>
    </location>
    <ligand>
        <name>ATP</name>
        <dbReference type="ChEBI" id="CHEBI:30616"/>
    </ligand>
</feature>
<feature type="transmembrane region" description="Helical" evidence="19">
    <location>
        <begin position="957"/>
        <end position="976"/>
    </location>
</feature>
<feature type="domain" description="P-type ATPase N-terminal" evidence="21">
    <location>
        <begin position="23"/>
        <end position="81"/>
    </location>
</feature>
<dbReference type="NCBIfam" id="TIGR01652">
    <property type="entry name" value="ATPase-Plipid"/>
    <property type="match status" value="1"/>
</dbReference>
<dbReference type="SFLD" id="SFLDG00002">
    <property type="entry name" value="C1.7:_P-type_atpase_like"/>
    <property type="match status" value="1"/>
</dbReference>
<comment type="catalytic activity">
    <reaction evidence="15">
        <text>a 1,2-diacyl-sn-glycero-3-phospho-L-serine(out) + ATP + H2O = a 1,2-diacyl-sn-glycero-3-phospho-L-serine(in) + ADP + phosphate + H(+)</text>
        <dbReference type="Rhea" id="RHEA:38567"/>
        <dbReference type="ChEBI" id="CHEBI:15377"/>
        <dbReference type="ChEBI" id="CHEBI:15378"/>
        <dbReference type="ChEBI" id="CHEBI:30616"/>
        <dbReference type="ChEBI" id="CHEBI:43474"/>
        <dbReference type="ChEBI" id="CHEBI:57262"/>
        <dbReference type="ChEBI" id="CHEBI:456216"/>
    </reaction>
    <physiologicalReaction direction="left-to-right" evidence="15">
        <dbReference type="Rhea" id="RHEA:38568"/>
    </physiologicalReaction>
</comment>
<dbReference type="SUPFAM" id="SSF81660">
    <property type="entry name" value="Metal cation-transporting ATPase, ATP-binding domain N"/>
    <property type="match status" value="1"/>
</dbReference>
<feature type="binding site" evidence="17">
    <location>
        <position position="668"/>
    </location>
    <ligand>
        <name>ATP</name>
        <dbReference type="ChEBI" id="CHEBI:30616"/>
    </ligand>
</feature>